<keyword evidence="2" id="KW-0460">Magnesium</keyword>
<dbReference type="HAMAP" id="MF_02128">
    <property type="entry name" value="TMP_kinase"/>
    <property type="match status" value="1"/>
</dbReference>
<dbReference type="GO" id="GO:0000287">
    <property type="term" value="F:magnesium ion binding"/>
    <property type="evidence" value="ECO:0007669"/>
    <property type="project" value="UniProtKB-UniRule"/>
</dbReference>
<sequence>MEISKIGEFGLIERLTKDINVQQSSTLKGVGDDCAVLSYPDTRVLTTTDMLMEGVHFDLTYTDLRNLGYKSAMVNISDIFAMNGTPRQLLVSFALSKRFTVEDLEMLYEGIRAACQKWNVDIVGGDTTSSLTGLAISITCIGDAHEEDIVYRNGAHDTDLICVSGDLGASYMGLQLLEREKSVYYQQVNELNKRIKEAKADGTYDAKLETFRQESTALKDFQSDFAGKEYLLQRQLKAEARGDIIERLREAGIRPTAMMDISDGLSSELHHICKQSGVGCRIFEKNLPIDYQTAVMAEEMNMNVTTCALNGGEDYELIFTVPIGDHEKIKNMEDVHLIGHITRAELGMMLVSRDNQDFELKAQGWNHMNSN</sequence>
<dbReference type="SUPFAM" id="SSF55326">
    <property type="entry name" value="PurM N-terminal domain-like"/>
    <property type="match status" value="1"/>
</dbReference>
<dbReference type="InterPro" id="IPR036921">
    <property type="entry name" value="PurM-like_N_sf"/>
</dbReference>
<accession>A0A3S0PTT2</accession>
<feature type="binding site" evidence="2">
    <location>
        <position position="126"/>
    </location>
    <ligand>
        <name>Mg(2+)</name>
        <dbReference type="ChEBI" id="CHEBI:18420"/>
        <label>1</label>
    </ligand>
</feature>
<dbReference type="EMBL" id="RYYU01000001">
    <property type="protein sequence ID" value="RUL58867.1"/>
    <property type="molecule type" value="Genomic_DNA"/>
</dbReference>
<organism evidence="5 6">
    <name type="scientific">Prevotella koreensis</name>
    <dbReference type="NCBI Taxonomy" id="2490854"/>
    <lineage>
        <taxon>Bacteria</taxon>
        <taxon>Pseudomonadati</taxon>
        <taxon>Bacteroidota</taxon>
        <taxon>Bacteroidia</taxon>
        <taxon>Bacteroidales</taxon>
        <taxon>Prevotellaceae</taxon>
        <taxon>Prevotella</taxon>
    </lineage>
</organism>
<dbReference type="InterPro" id="IPR006283">
    <property type="entry name" value="ThiL-like"/>
</dbReference>
<dbReference type="Gene3D" id="3.90.650.10">
    <property type="entry name" value="PurM-like C-terminal domain"/>
    <property type="match status" value="1"/>
</dbReference>
<feature type="domain" description="PurM-like N-terminal" evidence="4">
    <location>
        <begin position="31"/>
        <end position="142"/>
    </location>
</feature>
<evidence type="ECO:0000259" key="4">
    <source>
        <dbReference type="Pfam" id="PF00586"/>
    </source>
</evidence>
<keyword evidence="6" id="KW-1185">Reference proteome</keyword>
<feature type="binding site" evidence="2">
    <location>
        <position position="49"/>
    </location>
    <ligand>
        <name>Mg(2+)</name>
        <dbReference type="ChEBI" id="CHEBI:18420"/>
        <label>1</label>
    </ligand>
</feature>
<feature type="binding site" evidence="2">
    <location>
        <position position="152"/>
    </location>
    <ligand>
        <name>ATP</name>
        <dbReference type="ChEBI" id="CHEBI:30616"/>
    </ligand>
</feature>
<evidence type="ECO:0000313" key="6">
    <source>
        <dbReference type="Proteomes" id="UP000278983"/>
    </source>
</evidence>
<evidence type="ECO:0000256" key="2">
    <source>
        <dbReference type="HAMAP-Rule" id="MF_02128"/>
    </source>
</evidence>
<keyword evidence="1 2" id="KW-0784">Thiamine biosynthesis</keyword>
<feature type="binding site" evidence="2">
    <location>
        <position position="108"/>
    </location>
    <ligand>
        <name>ATP</name>
        <dbReference type="ChEBI" id="CHEBI:30616"/>
    </ligand>
</feature>
<dbReference type="OrthoDB" id="9802811at2"/>
<feature type="binding site" evidence="2">
    <location>
        <position position="78"/>
    </location>
    <ligand>
        <name>Mg(2+)</name>
        <dbReference type="ChEBI" id="CHEBI:18420"/>
        <label>2</label>
    </ligand>
</feature>
<evidence type="ECO:0000313" key="5">
    <source>
        <dbReference type="EMBL" id="RUL58867.1"/>
    </source>
</evidence>
<feature type="coiled-coil region" evidence="3">
    <location>
        <begin position="174"/>
        <end position="201"/>
    </location>
</feature>
<feature type="binding site" evidence="2">
    <location>
        <position position="262"/>
    </location>
    <ligand>
        <name>ATP</name>
        <dbReference type="ChEBI" id="CHEBI:30616"/>
    </ligand>
</feature>
<evidence type="ECO:0000256" key="3">
    <source>
        <dbReference type="SAM" id="Coils"/>
    </source>
</evidence>
<dbReference type="NCBIfam" id="TIGR01379">
    <property type="entry name" value="thiL"/>
    <property type="match status" value="1"/>
</dbReference>
<feature type="binding site" evidence="2">
    <location>
        <position position="78"/>
    </location>
    <ligand>
        <name>Mg(2+)</name>
        <dbReference type="ChEBI" id="CHEBI:18420"/>
        <label>3</label>
    </ligand>
</feature>
<comment type="miscellaneous">
    <text evidence="2">Reaction mechanism of ThiL seems to utilize a direct, inline transfer of the gamma-phosphate of ATP to TMP rather than a phosphorylated enzyme intermediate.</text>
</comment>
<comment type="pathway">
    <text evidence="2">Cofactor biosynthesis; thiamine diphosphate biosynthesis; thiamine diphosphate from thiamine phosphate: step 1/1.</text>
</comment>
<comment type="caution">
    <text evidence="5">The sequence shown here is derived from an EMBL/GenBank/DDBJ whole genome shotgun (WGS) entry which is preliminary data.</text>
</comment>
<comment type="catalytic activity">
    <reaction evidence="2">
        <text>thiamine phosphate + ATP = thiamine diphosphate + ADP</text>
        <dbReference type="Rhea" id="RHEA:15913"/>
        <dbReference type="ChEBI" id="CHEBI:30616"/>
        <dbReference type="ChEBI" id="CHEBI:37575"/>
        <dbReference type="ChEBI" id="CHEBI:58937"/>
        <dbReference type="ChEBI" id="CHEBI:456216"/>
        <dbReference type="EC" id="2.7.4.16"/>
    </reaction>
</comment>
<dbReference type="UniPathway" id="UPA00060">
    <property type="reaction ID" value="UER00142"/>
</dbReference>
<feature type="binding site" evidence="2">
    <location>
        <position position="49"/>
    </location>
    <ligand>
        <name>Mg(2+)</name>
        <dbReference type="ChEBI" id="CHEBI:18420"/>
        <label>2</label>
    </ligand>
</feature>
<comment type="function">
    <text evidence="2">Catalyzes the ATP-dependent phosphorylation of thiamine-monophosphate (TMP) to form thiamine-pyrophosphate (TPP), the active form of vitamin B1.</text>
</comment>
<dbReference type="Proteomes" id="UP000278983">
    <property type="component" value="Unassembled WGS sequence"/>
</dbReference>
<keyword evidence="2" id="KW-0547">Nucleotide-binding</keyword>
<dbReference type="PANTHER" id="PTHR30270:SF0">
    <property type="entry name" value="THIAMINE-MONOPHOSPHATE KINASE"/>
    <property type="match status" value="1"/>
</dbReference>
<proteinExistence type="inferred from homology"/>
<feature type="binding site" evidence="2">
    <location>
        <begin position="125"/>
        <end position="126"/>
    </location>
    <ligand>
        <name>ATP</name>
        <dbReference type="ChEBI" id="CHEBI:30616"/>
    </ligand>
</feature>
<dbReference type="RefSeq" id="WP_126677920.1">
    <property type="nucleotide sequence ID" value="NZ_RYYU01000001.1"/>
</dbReference>
<feature type="binding site" evidence="2">
    <location>
        <position position="78"/>
    </location>
    <ligand>
        <name>Mg(2+)</name>
        <dbReference type="ChEBI" id="CHEBI:18420"/>
        <label>4</label>
    </ligand>
</feature>
<dbReference type="AlphaFoldDB" id="A0A3S0PTT2"/>
<reference evidence="5 6" key="1">
    <citation type="submission" date="2018-12" db="EMBL/GenBank/DDBJ databases">
        <title>Genome sequencing of Prevotella sp. KCOM 3155 (= JS262).</title>
        <authorList>
            <person name="Kook J.-K."/>
            <person name="Park S.-N."/>
            <person name="Lim Y.K."/>
        </authorList>
    </citation>
    <scope>NUCLEOTIDE SEQUENCE [LARGE SCALE GENOMIC DNA]</scope>
    <source>
        <strain evidence="5 6">KCOM 3155</strain>
    </source>
</reference>
<dbReference type="Gene3D" id="3.30.1330.10">
    <property type="entry name" value="PurM-like, N-terminal domain"/>
    <property type="match status" value="1"/>
</dbReference>
<feature type="binding site" evidence="2">
    <location>
        <position position="263"/>
    </location>
    <ligand>
        <name>Mg(2+)</name>
        <dbReference type="ChEBI" id="CHEBI:18420"/>
        <label>5</label>
    </ligand>
</feature>
<dbReference type="PANTHER" id="PTHR30270">
    <property type="entry name" value="THIAMINE-MONOPHOSPHATE KINASE"/>
    <property type="match status" value="1"/>
</dbReference>
<feature type="binding site" evidence="2">
    <location>
        <position position="33"/>
    </location>
    <ligand>
        <name>Mg(2+)</name>
        <dbReference type="ChEBI" id="CHEBI:18420"/>
        <label>3</label>
    </ligand>
</feature>
<dbReference type="GO" id="GO:0009229">
    <property type="term" value="P:thiamine diphosphate biosynthetic process"/>
    <property type="evidence" value="ECO:0007669"/>
    <property type="project" value="UniProtKB-UniRule"/>
</dbReference>
<feature type="binding site" evidence="2">
    <location>
        <position position="56"/>
    </location>
    <ligand>
        <name>substrate</name>
    </ligand>
</feature>
<feature type="binding site" evidence="2">
    <location>
        <position position="47"/>
    </location>
    <ligand>
        <name>Mg(2+)</name>
        <dbReference type="ChEBI" id="CHEBI:18420"/>
        <label>4</label>
    </ligand>
</feature>
<keyword evidence="3" id="KW-0175">Coiled coil</keyword>
<dbReference type="SUPFAM" id="SSF56042">
    <property type="entry name" value="PurM C-terminal domain-like"/>
    <property type="match status" value="1"/>
</dbReference>
<dbReference type="InterPro" id="IPR036676">
    <property type="entry name" value="PurM-like_C_sf"/>
</dbReference>
<keyword evidence="2" id="KW-0067">ATP-binding</keyword>
<feature type="binding site" evidence="2">
    <location>
        <position position="33"/>
    </location>
    <ligand>
        <name>Mg(2+)</name>
        <dbReference type="ChEBI" id="CHEBI:18420"/>
        <label>4</label>
    </ligand>
</feature>
<feature type="binding site" evidence="2">
    <location>
        <position position="365"/>
    </location>
    <ligand>
        <name>substrate</name>
    </ligand>
</feature>
<gene>
    <name evidence="2 5" type="primary">thiL</name>
    <name evidence="5" type="ORF">EHV08_03175</name>
</gene>
<dbReference type="GO" id="GO:0009228">
    <property type="term" value="P:thiamine biosynthetic process"/>
    <property type="evidence" value="ECO:0007669"/>
    <property type="project" value="UniProtKB-KW"/>
</dbReference>
<feature type="binding site" evidence="2">
    <location>
        <position position="48"/>
    </location>
    <ligand>
        <name>Mg(2+)</name>
        <dbReference type="ChEBI" id="CHEBI:18420"/>
        <label>1</label>
    </ligand>
</feature>
<feature type="binding site" evidence="2">
    <location>
        <position position="313"/>
    </location>
    <ligand>
        <name>substrate</name>
    </ligand>
</feature>
<evidence type="ECO:0000256" key="1">
    <source>
        <dbReference type="ARBA" id="ARBA00022977"/>
    </source>
</evidence>
<dbReference type="InterPro" id="IPR016188">
    <property type="entry name" value="PurM-like_N"/>
</dbReference>
<dbReference type="GO" id="GO:0005524">
    <property type="term" value="F:ATP binding"/>
    <property type="evidence" value="ECO:0007669"/>
    <property type="project" value="UniProtKB-UniRule"/>
</dbReference>
<dbReference type="PIRSF" id="PIRSF005303">
    <property type="entry name" value="Thiam_monoph_kin"/>
    <property type="match status" value="1"/>
</dbReference>
<protein>
    <recommendedName>
        <fullName evidence="2">Thiamine-monophosphate kinase</fullName>
        <shortName evidence="2">TMP kinase</shortName>
        <shortName evidence="2">Thiamine-phosphate kinase</shortName>
        <ecNumber evidence="2">2.7.4.16</ecNumber>
    </recommendedName>
</protein>
<name>A0A3S0PTT2_9BACT</name>
<keyword evidence="2 5" id="KW-0808">Transferase</keyword>
<dbReference type="Pfam" id="PF00586">
    <property type="entry name" value="AIRS"/>
    <property type="match status" value="1"/>
</dbReference>
<dbReference type="GO" id="GO:0009030">
    <property type="term" value="F:thiamine-phosphate kinase activity"/>
    <property type="evidence" value="ECO:0007669"/>
    <property type="project" value="UniProtKB-UniRule"/>
</dbReference>
<dbReference type="CDD" id="cd02194">
    <property type="entry name" value="ThiL"/>
    <property type="match status" value="1"/>
</dbReference>
<keyword evidence="2" id="KW-0479">Metal-binding</keyword>
<comment type="similarity">
    <text evidence="2">Belongs to the thiamine-monophosphate kinase family.</text>
</comment>
<dbReference type="EC" id="2.7.4.16" evidence="2"/>
<keyword evidence="2 5" id="KW-0418">Kinase</keyword>
<feature type="binding site" evidence="2">
    <location>
        <position position="260"/>
    </location>
    <ligand>
        <name>Mg(2+)</name>
        <dbReference type="ChEBI" id="CHEBI:18420"/>
        <label>3</label>
    </ligand>
</feature>